<feature type="chain" id="PRO_5034302711" description="Ecp2 effector protein domain-containing protein" evidence="1">
    <location>
        <begin position="21"/>
        <end position="325"/>
    </location>
</feature>
<organism evidence="2 3">
    <name type="scientific">Imshaugia aleurites</name>
    <dbReference type="NCBI Taxonomy" id="172621"/>
    <lineage>
        <taxon>Eukaryota</taxon>
        <taxon>Fungi</taxon>
        <taxon>Dikarya</taxon>
        <taxon>Ascomycota</taxon>
        <taxon>Pezizomycotina</taxon>
        <taxon>Lecanoromycetes</taxon>
        <taxon>OSLEUM clade</taxon>
        <taxon>Lecanoromycetidae</taxon>
        <taxon>Lecanorales</taxon>
        <taxon>Lecanorineae</taxon>
        <taxon>Parmeliaceae</taxon>
        <taxon>Imshaugia</taxon>
    </lineage>
</organism>
<gene>
    <name evidence="2" type="ORF">IMSHALPRED_009947</name>
</gene>
<keyword evidence="3" id="KW-1185">Reference proteome</keyword>
<comment type="caution">
    <text evidence="2">The sequence shown here is derived from an EMBL/GenBank/DDBJ whole genome shotgun (WGS) entry which is preliminary data.</text>
</comment>
<evidence type="ECO:0008006" key="4">
    <source>
        <dbReference type="Google" id="ProtNLM"/>
    </source>
</evidence>
<keyword evidence="1" id="KW-0732">Signal</keyword>
<dbReference type="EMBL" id="CAJPDT010000008">
    <property type="protein sequence ID" value="CAF9911154.1"/>
    <property type="molecule type" value="Genomic_DNA"/>
</dbReference>
<proteinExistence type="predicted"/>
<evidence type="ECO:0000256" key="1">
    <source>
        <dbReference type="SAM" id="SignalP"/>
    </source>
</evidence>
<evidence type="ECO:0000313" key="2">
    <source>
        <dbReference type="EMBL" id="CAF9911154.1"/>
    </source>
</evidence>
<feature type="signal peptide" evidence="1">
    <location>
        <begin position="1"/>
        <end position="20"/>
    </location>
</feature>
<name>A0A8H3IEW9_9LECA</name>
<dbReference type="OrthoDB" id="5387767at2759"/>
<accession>A0A8H3IEW9</accession>
<dbReference type="AlphaFoldDB" id="A0A8H3IEW9"/>
<sequence length="325" mass="35282">MPILRFLDLKFLLFASTASAAVLHPLQTTNLTTSFTDSYTDLNDVRPLCNARQFGSGLNIRACAEALRTIFPSSTMMTFGMRDDGHEYLVLLPYWWVSVDAVCTIELYLIAPYTEAHATIRQVHDAAVSVYNKCAVEPDARGAPAKGGIATQIADTNGNTTGGDNHLAVAMKQHSFPRVVCGSVPGWDLTDSNIRKMFLACDPIREEMPASQGRKLFGPSGTAGIDEELPLVYSGDEDDYECQLLIESDGHVETATYYEIWEQLQGLLATCTTRGMRGTSTGIGSNGNIKVNVQYRFSPSDKAPANNTTIFTTSGNSTVAPTADN</sequence>
<evidence type="ECO:0000313" key="3">
    <source>
        <dbReference type="Proteomes" id="UP000664534"/>
    </source>
</evidence>
<dbReference type="Proteomes" id="UP000664534">
    <property type="component" value="Unassembled WGS sequence"/>
</dbReference>
<reference evidence="2" key="1">
    <citation type="submission" date="2021-03" db="EMBL/GenBank/DDBJ databases">
        <authorList>
            <person name="Tagirdzhanova G."/>
        </authorList>
    </citation>
    <scope>NUCLEOTIDE SEQUENCE</scope>
</reference>
<protein>
    <recommendedName>
        <fullName evidence="4">Ecp2 effector protein domain-containing protein</fullName>
    </recommendedName>
</protein>